<dbReference type="Proteomes" id="UP001054889">
    <property type="component" value="Unassembled WGS sequence"/>
</dbReference>
<dbReference type="PANTHER" id="PTHR45717">
    <property type="entry name" value="OS12G0527900 PROTEIN"/>
    <property type="match status" value="1"/>
</dbReference>
<gene>
    <name evidence="3" type="primary">ga07483</name>
    <name evidence="3" type="ORF">PR202_ga07483</name>
</gene>
<reference evidence="3" key="1">
    <citation type="journal article" date="2018" name="DNA Res.">
        <title>Multiple hybrid de novo genome assembly of finger millet, an orphan allotetraploid crop.</title>
        <authorList>
            <person name="Hatakeyama M."/>
            <person name="Aluri S."/>
            <person name="Balachadran M.T."/>
            <person name="Sivarajan S.R."/>
            <person name="Patrignani A."/>
            <person name="Gruter S."/>
            <person name="Poveda L."/>
            <person name="Shimizu-Inatsugi R."/>
            <person name="Baeten J."/>
            <person name="Francoijs K.J."/>
            <person name="Nataraja K.N."/>
            <person name="Reddy Y.A.N."/>
            <person name="Phadnis S."/>
            <person name="Ravikumar R.L."/>
            <person name="Schlapbach R."/>
            <person name="Sreeman S.M."/>
            <person name="Shimizu K.K."/>
        </authorList>
    </citation>
    <scope>NUCLEOTIDE SEQUENCE</scope>
</reference>
<evidence type="ECO:0000256" key="2">
    <source>
        <dbReference type="SAM" id="MobiDB-lite"/>
    </source>
</evidence>
<evidence type="ECO:0000256" key="1">
    <source>
        <dbReference type="ARBA" id="ARBA00007626"/>
    </source>
</evidence>
<dbReference type="PANTHER" id="PTHR45717:SF20">
    <property type="entry name" value="OS07G0598500 PROTEIN"/>
    <property type="match status" value="1"/>
</dbReference>
<dbReference type="AlphaFoldDB" id="A0AAV5C060"/>
<dbReference type="GO" id="GO:0005739">
    <property type="term" value="C:mitochondrion"/>
    <property type="evidence" value="ECO:0007669"/>
    <property type="project" value="TreeGrafter"/>
</dbReference>
<evidence type="ECO:0000313" key="4">
    <source>
        <dbReference type="Proteomes" id="UP001054889"/>
    </source>
</evidence>
<sequence>MPLEGILASLRVDVAPVDKIPSESRDSSEQGVKFVPHGRREMGCGERPEVEELAAGGLGRLLALEMMEGQRERLPCSRASNGATGRQAMNRSFERDLDGRRRGRDHSYPAPTTAVERRRGGAHCRPVSAPQARRSHDPDGLSSLLAAARACSARPRQGRPPPRLLPRRGRLVACGYSTEKRRPARPLGLQSTLSPLGHPGTLLVPEIELWAARPGNRIRPVELQRIVKELRKRRRHRQALEISEWMNSKGHVKFVPRDHAVHLDLVGQVHGIEAAEAYFNNLSEKDRTEKT</sequence>
<dbReference type="EMBL" id="BQKI01000003">
    <property type="protein sequence ID" value="GJM91137.1"/>
    <property type="molecule type" value="Genomic_DNA"/>
</dbReference>
<accession>A0AAV5C060</accession>
<protein>
    <submittedName>
        <fullName evidence="3">Uncharacterized protein</fullName>
    </submittedName>
</protein>
<feature type="compositionally biased region" description="Polar residues" evidence="2">
    <location>
        <begin position="78"/>
        <end position="90"/>
    </location>
</feature>
<organism evidence="3 4">
    <name type="scientific">Eleusine coracana subsp. coracana</name>
    <dbReference type="NCBI Taxonomy" id="191504"/>
    <lineage>
        <taxon>Eukaryota</taxon>
        <taxon>Viridiplantae</taxon>
        <taxon>Streptophyta</taxon>
        <taxon>Embryophyta</taxon>
        <taxon>Tracheophyta</taxon>
        <taxon>Spermatophyta</taxon>
        <taxon>Magnoliopsida</taxon>
        <taxon>Liliopsida</taxon>
        <taxon>Poales</taxon>
        <taxon>Poaceae</taxon>
        <taxon>PACMAD clade</taxon>
        <taxon>Chloridoideae</taxon>
        <taxon>Cynodonteae</taxon>
        <taxon>Eleusininae</taxon>
        <taxon>Eleusine</taxon>
    </lineage>
</organism>
<comment type="similarity">
    <text evidence="1">Belongs to the PPR family. P subfamily.</text>
</comment>
<comment type="caution">
    <text evidence="3">The sequence shown here is derived from an EMBL/GenBank/DDBJ whole genome shotgun (WGS) entry which is preliminary data.</text>
</comment>
<keyword evidence="4" id="KW-1185">Reference proteome</keyword>
<proteinExistence type="inferred from homology"/>
<evidence type="ECO:0000313" key="3">
    <source>
        <dbReference type="EMBL" id="GJM91137.1"/>
    </source>
</evidence>
<name>A0AAV5C060_ELECO</name>
<reference evidence="3" key="2">
    <citation type="submission" date="2021-12" db="EMBL/GenBank/DDBJ databases">
        <title>Resequencing data analysis of finger millet.</title>
        <authorList>
            <person name="Hatakeyama M."/>
            <person name="Aluri S."/>
            <person name="Balachadran M.T."/>
            <person name="Sivarajan S.R."/>
            <person name="Poveda L."/>
            <person name="Shimizu-Inatsugi R."/>
            <person name="Schlapbach R."/>
            <person name="Sreeman S.M."/>
            <person name="Shimizu K.K."/>
        </authorList>
    </citation>
    <scope>NUCLEOTIDE SEQUENCE</scope>
</reference>
<feature type="region of interest" description="Disordered" evidence="2">
    <location>
        <begin position="74"/>
        <end position="139"/>
    </location>
</feature>